<dbReference type="Proteomes" id="UP001281410">
    <property type="component" value="Unassembled WGS sequence"/>
</dbReference>
<gene>
    <name evidence="1" type="ORF">Dsin_005182</name>
</gene>
<reference evidence="1" key="1">
    <citation type="journal article" date="2023" name="Plant J.">
        <title>Genome sequences and population genomics provide insights into the demographic history, inbreeding, and mutation load of two 'living fossil' tree species of Dipteronia.</title>
        <authorList>
            <person name="Feng Y."/>
            <person name="Comes H.P."/>
            <person name="Chen J."/>
            <person name="Zhu S."/>
            <person name="Lu R."/>
            <person name="Zhang X."/>
            <person name="Li P."/>
            <person name="Qiu J."/>
            <person name="Olsen K.M."/>
            <person name="Qiu Y."/>
        </authorList>
    </citation>
    <scope>NUCLEOTIDE SEQUENCE</scope>
    <source>
        <strain evidence="1">NBL</strain>
    </source>
</reference>
<dbReference type="AlphaFoldDB" id="A0AAE0AWX6"/>
<proteinExistence type="predicted"/>
<organism evidence="1 2">
    <name type="scientific">Dipteronia sinensis</name>
    <dbReference type="NCBI Taxonomy" id="43782"/>
    <lineage>
        <taxon>Eukaryota</taxon>
        <taxon>Viridiplantae</taxon>
        <taxon>Streptophyta</taxon>
        <taxon>Embryophyta</taxon>
        <taxon>Tracheophyta</taxon>
        <taxon>Spermatophyta</taxon>
        <taxon>Magnoliopsida</taxon>
        <taxon>eudicotyledons</taxon>
        <taxon>Gunneridae</taxon>
        <taxon>Pentapetalae</taxon>
        <taxon>rosids</taxon>
        <taxon>malvids</taxon>
        <taxon>Sapindales</taxon>
        <taxon>Sapindaceae</taxon>
        <taxon>Hippocastanoideae</taxon>
        <taxon>Acereae</taxon>
        <taxon>Dipteronia</taxon>
    </lineage>
</organism>
<comment type="caution">
    <text evidence="1">The sequence shown here is derived from an EMBL/GenBank/DDBJ whole genome shotgun (WGS) entry which is preliminary data.</text>
</comment>
<evidence type="ECO:0000313" key="1">
    <source>
        <dbReference type="EMBL" id="KAK3225320.1"/>
    </source>
</evidence>
<keyword evidence="2" id="KW-1185">Reference proteome</keyword>
<accession>A0AAE0AWX6</accession>
<name>A0AAE0AWX6_9ROSI</name>
<dbReference type="EMBL" id="JANJYJ010000002">
    <property type="protein sequence ID" value="KAK3225320.1"/>
    <property type="molecule type" value="Genomic_DNA"/>
</dbReference>
<evidence type="ECO:0000313" key="2">
    <source>
        <dbReference type="Proteomes" id="UP001281410"/>
    </source>
</evidence>
<sequence>MYISFTWLFKFYLSRLNGVDILHPDMDDHCSSLLLNVNGAAGLVTRHFCWQLGFAELEDFVIQSEPRKSPGRYSTTIRRESKYGLIENQPEAVFPFAFPFRSGLVF</sequence>
<protein>
    <submittedName>
        <fullName evidence="1">Uncharacterized protein</fullName>
    </submittedName>
</protein>